<evidence type="ECO:0000313" key="2">
    <source>
        <dbReference type="Proteomes" id="UP000223158"/>
    </source>
</evidence>
<sequence length="56" mass="6654">MAWASHFITVDGYKRTWKENAHLFCFIELSYKRIIGLEPMLSDWKSNVLPNYTIFA</sequence>
<evidence type="ECO:0000313" key="1">
    <source>
        <dbReference type="EMBL" id="ALY06848.1"/>
    </source>
</evidence>
<name>A0A1I9KK75_9CAUD</name>
<dbReference type="Proteomes" id="UP000223158">
    <property type="component" value="Segment"/>
</dbReference>
<organism evidence="1 2">
    <name type="scientific">Lactobacillus phage SA-C12</name>
    <dbReference type="NCBI Taxonomy" id="1755697"/>
    <lineage>
        <taxon>Viruses</taxon>
        <taxon>Duplodnaviria</taxon>
        <taxon>Heunggongvirae</taxon>
        <taxon>Uroviricota</taxon>
        <taxon>Caudoviricetes</taxon>
        <taxon>Tybeckvirinae</taxon>
        <taxon>Lenusvirus</taxon>
        <taxon>Lenusvirus SAC12</taxon>
    </lineage>
</organism>
<proteinExistence type="predicted"/>
<keyword evidence="2" id="KW-1185">Reference proteome</keyword>
<dbReference type="EMBL" id="KU052488">
    <property type="protein sequence ID" value="ALY06848.1"/>
    <property type="molecule type" value="Genomic_DNA"/>
</dbReference>
<accession>A0A1I9KK75</accession>
<protein>
    <submittedName>
        <fullName evidence="1">Uncharacterized protein</fullName>
    </submittedName>
</protein>
<gene>
    <name evidence="1" type="ORF">SAC12_026</name>
</gene>
<reference evidence="1 2" key="1">
    <citation type="submission" date="2015-11" db="EMBL/GenBank/DDBJ databases">
        <title>Lactobacillus brevis bacteriophage SA-C12: a mosaic Myoviridae member.</title>
        <authorList>
            <person name="Mahony J."/>
        </authorList>
    </citation>
    <scope>NUCLEOTIDE SEQUENCE [LARGE SCALE GENOMIC DNA]</scope>
</reference>